<keyword evidence="2" id="KW-1185">Reference proteome</keyword>
<evidence type="ECO:0000313" key="2">
    <source>
        <dbReference type="Proteomes" id="UP000023152"/>
    </source>
</evidence>
<protein>
    <submittedName>
        <fullName evidence="1">Uncharacterized protein</fullName>
    </submittedName>
</protein>
<sequence length="286" mass="33355">MKNYQSVFKKERYEMMKAHHFSKPGIKNYSLFFYVIEILKRMNDHAEWKERQIQSYDKKEHIVVTPSATVILRNPSTNCETAKKQLLGSPHEQQTSPLEQWIVQEQDSKGSEELLSRLYNYMKISEMDRYGITVFQSVLESYLPVLTEMDIITLVTSYWCSGSHFAVCAKNLRVVQLNNRLCCVCRGKLIKDGEVLKLEVSNSLLDAAINGGSGVTKMKEMLKQRRIDNSHMPTVTWIEQNKDFFIRNCQQRFWNHEVLVKAFLESGWLSTDLAQVTNPKKKKKKM</sequence>
<evidence type="ECO:0000313" key="1">
    <source>
        <dbReference type="EMBL" id="ETO21355.1"/>
    </source>
</evidence>
<gene>
    <name evidence="1" type="ORF">RFI_15850</name>
</gene>
<comment type="caution">
    <text evidence="1">The sequence shown here is derived from an EMBL/GenBank/DDBJ whole genome shotgun (WGS) entry which is preliminary data.</text>
</comment>
<dbReference type="AlphaFoldDB" id="X6N500"/>
<dbReference type="EMBL" id="ASPP01011703">
    <property type="protein sequence ID" value="ETO21355.1"/>
    <property type="molecule type" value="Genomic_DNA"/>
</dbReference>
<name>X6N500_RETFI</name>
<proteinExistence type="predicted"/>
<dbReference type="Proteomes" id="UP000023152">
    <property type="component" value="Unassembled WGS sequence"/>
</dbReference>
<accession>X6N500</accession>
<organism evidence="1 2">
    <name type="scientific">Reticulomyxa filosa</name>
    <dbReference type="NCBI Taxonomy" id="46433"/>
    <lineage>
        <taxon>Eukaryota</taxon>
        <taxon>Sar</taxon>
        <taxon>Rhizaria</taxon>
        <taxon>Retaria</taxon>
        <taxon>Foraminifera</taxon>
        <taxon>Monothalamids</taxon>
        <taxon>Reticulomyxidae</taxon>
        <taxon>Reticulomyxa</taxon>
    </lineage>
</organism>
<reference evidence="1 2" key="1">
    <citation type="journal article" date="2013" name="Curr. Biol.">
        <title>The Genome of the Foraminiferan Reticulomyxa filosa.</title>
        <authorList>
            <person name="Glockner G."/>
            <person name="Hulsmann N."/>
            <person name="Schleicher M."/>
            <person name="Noegel A.A."/>
            <person name="Eichinger L."/>
            <person name="Gallinger C."/>
            <person name="Pawlowski J."/>
            <person name="Sierra R."/>
            <person name="Euteneuer U."/>
            <person name="Pillet L."/>
            <person name="Moustafa A."/>
            <person name="Platzer M."/>
            <person name="Groth M."/>
            <person name="Szafranski K."/>
            <person name="Schliwa M."/>
        </authorList>
    </citation>
    <scope>NUCLEOTIDE SEQUENCE [LARGE SCALE GENOMIC DNA]</scope>
</reference>